<dbReference type="InterPro" id="IPR001849">
    <property type="entry name" value="PH_domain"/>
</dbReference>
<dbReference type="GO" id="GO:0032587">
    <property type="term" value="C:ruffle membrane"/>
    <property type="evidence" value="ECO:0007669"/>
    <property type="project" value="TreeGrafter"/>
</dbReference>
<dbReference type="PANTHER" id="PTHR10336:SF159">
    <property type="entry name" value="1-PHOSPHATIDYLINOSITOL 4,5-BISPHOSPHATE PHOSPHODIESTERASE GAMMA"/>
    <property type="match status" value="1"/>
</dbReference>
<evidence type="ECO:0000256" key="1">
    <source>
        <dbReference type="ARBA" id="ARBA00001913"/>
    </source>
</evidence>
<dbReference type="Pfam" id="PF00168">
    <property type="entry name" value="C2"/>
    <property type="match status" value="1"/>
</dbReference>
<dbReference type="SMART" id="SM00148">
    <property type="entry name" value="PLCXc"/>
    <property type="match status" value="1"/>
</dbReference>
<dbReference type="Pfam" id="PF00387">
    <property type="entry name" value="PI-PLC-Y"/>
    <property type="match status" value="1"/>
</dbReference>
<evidence type="ECO:0000259" key="15">
    <source>
        <dbReference type="PROSITE" id="PS50001"/>
    </source>
</evidence>
<dbReference type="InterPro" id="IPR000909">
    <property type="entry name" value="PLipase_C_PInositol-sp_X_dom"/>
</dbReference>
<dbReference type="GO" id="GO:0010634">
    <property type="term" value="P:positive regulation of epithelial cell migration"/>
    <property type="evidence" value="ECO:0007669"/>
    <property type="project" value="TreeGrafter"/>
</dbReference>
<dbReference type="Proteomes" id="UP000708208">
    <property type="component" value="Unassembled WGS sequence"/>
</dbReference>
<dbReference type="GO" id="GO:0051209">
    <property type="term" value="P:release of sequestered calcium ion into cytosol"/>
    <property type="evidence" value="ECO:0007669"/>
    <property type="project" value="TreeGrafter"/>
</dbReference>
<dbReference type="InterPro" id="IPR000008">
    <property type="entry name" value="C2_dom"/>
</dbReference>
<dbReference type="PROSITE" id="PS50007">
    <property type="entry name" value="PIPLC_X_DOMAIN"/>
    <property type="match status" value="1"/>
</dbReference>
<dbReference type="GO" id="GO:0046488">
    <property type="term" value="P:phosphatidylinositol metabolic process"/>
    <property type="evidence" value="ECO:0007669"/>
    <property type="project" value="TreeGrafter"/>
</dbReference>
<keyword evidence="7" id="KW-0442">Lipid degradation</keyword>
<feature type="domain" description="SH3" evidence="16">
    <location>
        <begin position="771"/>
        <end position="852"/>
    </location>
</feature>
<dbReference type="SMART" id="SM00252">
    <property type="entry name" value="SH2"/>
    <property type="match status" value="2"/>
</dbReference>
<dbReference type="Pfam" id="PF23329">
    <property type="entry name" value="EF_HAND_1_PLCG"/>
    <property type="match status" value="1"/>
</dbReference>
<dbReference type="PANTHER" id="PTHR10336">
    <property type="entry name" value="PHOSPHOINOSITIDE-SPECIFIC PHOSPHOLIPASE C FAMILY PROTEIN"/>
    <property type="match status" value="1"/>
</dbReference>
<protein>
    <recommendedName>
        <fullName evidence="2">phosphoinositide phospholipase C</fullName>
        <ecNumber evidence="2">3.1.4.11</ecNumber>
    </recommendedName>
</protein>
<dbReference type="GO" id="GO:0004435">
    <property type="term" value="F:phosphatidylinositol-4,5-bisphosphate phospholipase C activity"/>
    <property type="evidence" value="ECO:0007669"/>
    <property type="project" value="UniProtKB-EC"/>
</dbReference>
<evidence type="ECO:0000256" key="4">
    <source>
        <dbReference type="ARBA" id="ARBA00022737"/>
    </source>
</evidence>
<feature type="domain" description="SH2" evidence="15">
    <location>
        <begin position="538"/>
        <end position="638"/>
    </location>
</feature>
<dbReference type="SMART" id="SM00326">
    <property type="entry name" value="SH3"/>
    <property type="match status" value="1"/>
</dbReference>
<dbReference type="Pfam" id="PF23583">
    <property type="entry name" value="EF_HAND_2_PLCG"/>
    <property type="match status" value="1"/>
</dbReference>
<dbReference type="InterPro" id="IPR000980">
    <property type="entry name" value="SH2"/>
</dbReference>
<evidence type="ECO:0000256" key="7">
    <source>
        <dbReference type="ARBA" id="ARBA00022963"/>
    </source>
</evidence>
<feature type="domain" description="PH" evidence="17">
    <location>
        <begin position="21"/>
        <end position="134"/>
    </location>
</feature>
<evidence type="ECO:0000256" key="13">
    <source>
        <dbReference type="PROSITE-ProRule" id="PRU00192"/>
    </source>
</evidence>
<evidence type="ECO:0000313" key="21">
    <source>
        <dbReference type="EMBL" id="CAG7730788.1"/>
    </source>
</evidence>
<feature type="domain" description="C2" evidence="18">
    <location>
        <begin position="998"/>
        <end position="1124"/>
    </location>
</feature>
<dbReference type="GO" id="GO:0048015">
    <property type="term" value="P:phosphatidylinositol-mediated signaling"/>
    <property type="evidence" value="ECO:0007669"/>
    <property type="project" value="TreeGrafter"/>
</dbReference>
<gene>
    <name evidence="21" type="ORF">AFUS01_LOCUS19406</name>
</gene>
<keyword evidence="10" id="KW-0807">Transducer</keyword>
<dbReference type="PROSITE" id="PS50002">
    <property type="entry name" value="SH3"/>
    <property type="match status" value="1"/>
</dbReference>
<feature type="domain" description="PI-PLC Y-box" evidence="19">
    <location>
        <begin position="887"/>
        <end position="1003"/>
    </location>
</feature>
<dbReference type="SMART" id="SM00233">
    <property type="entry name" value="PH"/>
    <property type="match status" value="1"/>
</dbReference>
<dbReference type="PROSITE" id="PS50004">
    <property type="entry name" value="C2"/>
    <property type="match status" value="1"/>
</dbReference>
<keyword evidence="6" id="KW-0106">Calcium</keyword>
<evidence type="ECO:0000259" key="17">
    <source>
        <dbReference type="PROSITE" id="PS50003"/>
    </source>
</evidence>
<proteinExistence type="predicted"/>
<evidence type="ECO:0000256" key="9">
    <source>
        <dbReference type="ARBA" id="ARBA00023098"/>
    </source>
</evidence>
<evidence type="ECO:0000259" key="20">
    <source>
        <dbReference type="PROSITE" id="PS50222"/>
    </source>
</evidence>
<reference evidence="21" key="1">
    <citation type="submission" date="2021-06" db="EMBL/GenBank/DDBJ databases">
        <authorList>
            <person name="Hodson N. C."/>
            <person name="Mongue J. A."/>
            <person name="Jaron S. K."/>
        </authorList>
    </citation>
    <scope>NUCLEOTIDE SEQUENCE</scope>
</reference>
<dbReference type="InterPro" id="IPR001192">
    <property type="entry name" value="PI-PLC_fam"/>
</dbReference>
<comment type="catalytic activity">
    <reaction evidence="11">
        <text>a 1,2-diacyl-sn-glycero-3-phospho-(1D-myo-inositol-4,5-bisphosphate) + H2O = 1D-myo-inositol 1,4,5-trisphosphate + a 1,2-diacyl-sn-glycerol + H(+)</text>
        <dbReference type="Rhea" id="RHEA:33179"/>
        <dbReference type="ChEBI" id="CHEBI:15377"/>
        <dbReference type="ChEBI" id="CHEBI:15378"/>
        <dbReference type="ChEBI" id="CHEBI:17815"/>
        <dbReference type="ChEBI" id="CHEBI:58456"/>
        <dbReference type="ChEBI" id="CHEBI:203600"/>
        <dbReference type="EC" id="3.1.4.11"/>
    </reaction>
    <physiologicalReaction direction="left-to-right" evidence="11">
        <dbReference type="Rhea" id="RHEA:33180"/>
    </physiologicalReaction>
</comment>
<dbReference type="PROSITE" id="PS50003">
    <property type="entry name" value="PH_DOMAIN"/>
    <property type="match status" value="1"/>
</dbReference>
<dbReference type="FunFam" id="3.30.505.10:FF:000011">
    <property type="entry name" value="1-phosphatidylinositol 4,5-bisphosphate phosphodiesterase gamma"/>
    <property type="match status" value="1"/>
</dbReference>
<dbReference type="InterPro" id="IPR056586">
    <property type="entry name" value="EF-hand_PLCG1"/>
</dbReference>
<evidence type="ECO:0000313" key="22">
    <source>
        <dbReference type="Proteomes" id="UP000708208"/>
    </source>
</evidence>
<evidence type="ECO:0000256" key="8">
    <source>
        <dbReference type="ARBA" id="ARBA00022999"/>
    </source>
</evidence>
<dbReference type="CDD" id="cd00275">
    <property type="entry name" value="C2_PLC_like"/>
    <property type="match status" value="1"/>
</dbReference>
<dbReference type="CDD" id="cd13362">
    <property type="entry name" value="PH_PLC_gamma"/>
    <property type="match status" value="1"/>
</dbReference>
<keyword evidence="3 13" id="KW-0728">SH3 domain</keyword>
<keyword evidence="22" id="KW-1185">Reference proteome</keyword>
<evidence type="ECO:0000256" key="14">
    <source>
        <dbReference type="SAM" id="MobiDB-lite"/>
    </source>
</evidence>
<keyword evidence="4" id="KW-0677">Repeat</keyword>
<dbReference type="PROSITE" id="PS50008">
    <property type="entry name" value="PIPLC_Y_DOMAIN"/>
    <property type="match status" value="1"/>
</dbReference>
<dbReference type="EC" id="3.1.4.11" evidence="2"/>
<dbReference type="OrthoDB" id="269822at2759"/>
<evidence type="ECO:0000256" key="2">
    <source>
        <dbReference type="ARBA" id="ARBA00012368"/>
    </source>
</evidence>
<evidence type="ECO:0000256" key="3">
    <source>
        <dbReference type="ARBA" id="ARBA00022443"/>
    </source>
</evidence>
<evidence type="ECO:0000259" key="16">
    <source>
        <dbReference type="PROSITE" id="PS50002"/>
    </source>
</evidence>
<keyword evidence="8 12" id="KW-0727">SH2 domain</keyword>
<dbReference type="InterPro" id="IPR002048">
    <property type="entry name" value="EF_hand_dom"/>
</dbReference>
<comment type="caution">
    <text evidence="21">The sequence shown here is derived from an EMBL/GenBank/DDBJ whole genome shotgun (WGS) entry which is preliminary data.</text>
</comment>
<comment type="cofactor">
    <cofactor evidence="1">
        <name>Ca(2+)</name>
        <dbReference type="ChEBI" id="CHEBI:29108"/>
    </cofactor>
</comment>
<dbReference type="GO" id="GO:0005509">
    <property type="term" value="F:calcium ion binding"/>
    <property type="evidence" value="ECO:0007669"/>
    <property type="project" value="InterPro"/>
</dbReference>
<dbReference type="Pfam" id="PF00388">
    <property type="entry name" value="PI-PLC-X"/>
    <property type="match status" value="1"/>
</dbReference>
<feature type="compositionally biased region" description="Low complexity" evidence="14">
    <location>
        <begin position="508"/>
        <end position="517"/>
    </location>
</feature>
<evidence type="ECO:0000256" key="10">
    <source>
        <dbReference type="ARBA" id="ARBA00023224"/>
    </source>
</evidence>
<dbReference type="PROSITE" id="PS50222">
    <property type="entry name" value="EF_HAND_2"/>
    <property type="match status" value="1"/>
</dbReference>
<dbReference type="AlphaFoldDB" id="A0A8J2NY50"/>
<dbReference type="GO" id="GO:0048468">
    <property type="term" value="P:cell development"/>
    <property type="evidence" value="ECO:0007669"/>
    <property type="project" value="UniProtKB-ARBA"/>
</dbReference>
<dbReference type="SMART" id="SM00239">
    <property type="entry name" value="C2"/>
    <property type="match status" value="1"/>
</dbReference>
<dbReference type="GO" id="GO:0016042">
    <property type="term" value="P:lipid catabolic process"/>
    <property type="evidence" value="ECO:0007669"/>
    <property type="project" value="UniProtKB-KW"/>
</dbReference>
<keyword evidence="5" id="KW-0378">Hydrolase</keyword>
<dbReference type="EMBL" id="CAJVCH010200366">
    <property type="protein sequence ID" value="CAG7730788.1"/>
    <property type="molecule type" value="Genomic_DNA"/>
</dbReference>
<dbReference type="Pfam" id="PF00017">
    <property type="entry name" value="SH2"/>
    <property type="match status" value="2"/>
</dbReference>
<evidence type="ECO:0000256" key="12">
    <source>
        <dbReference type="PROSITE-ProRule" id="PRU00191"/>
    </source>
</evidence>
<dbReference type="Pfam" id="PF00018">
    <property type="entry name" value="SH3_1"/>
    <property type="match status" value="1"/>
</dbReference>
<evidence type="ECO:0000256" key="6">
    <source>
        <dbReference type="ARBA" id="ARBA00022837"/>
    </source>
</evidence>
<dbReference type="PROSITE" id="PS50001">
    <property type="entry name" value="SH2"/>
    <property type="match status" value="2"/>
</dbReference>
<feature type="domain" description="SH2" evidence="15">
    <location>
        <begin position="648"/>
        <end position="738"/>
    </location>
</feature>
<sequence>MSEHRVSTSGVTIPEMELLISQLERGTVVTKFNYRKRPEKKTLMIRRETRQIVWQKTSKGLVDGAVDFREVRDIRVGKSSKDFEKWPEDGKKHDNSKCFVVFYGSEFRLSTLSIAALSEKECELWVRTIKYLVMETKESSYSVQLETWLRKQFYNLEASHSAVKGSINLKELKAFLPKINCKLSTGKLRDLFQDFDAKKSGEIGFDDFAQLFHQLMHDPQVLNIHFQKYLRERYVDYDQVNLFLREEQNDSSTDINAEMNRFFQDPNRTGTTYITAEEFLDYLFSKQNTIWDEKQDQVCQDMTRPLSHYYIASSHNTYLTGDQFSSESSTEAYIRCLLNSCRCVELDCWDGSDGQPFIFHGHTLTSKIRFSDVCRVIRDYAFAQSEYPLILSIEDHCTLPQQRKMAQLFVDTFGDSLVVNQLNKTETALPSPEQLRGRIILKHKKLPEGVSDDEQFVRVEDFSKEMDLSNTIKNGTMYIEDNSRWQPHFFVLTKAKLLYTEMSQDNSINNEQANSSSQEEDASQESVKTEELHYSEKWFHGRLKGGRSTAVVLISNYKQVDGTFLVRESETFVGDYTLSAWRKGRVIHCHIHSKYEWGQVKYYLVDSMLFDSLYSLIMYYREHPIRGLEFHVKLGDPVPQPSSHEGKPWFHTIDRIGSEDLLKRVRLDGTYLVRPSSTTDDRRFVISFRAKNKIKHCVIKEDGRLFIVGQNKFETIVDLVTYYQKHAFYSGVCLKYPLTEDLLRAEMVYFENTMDQQVYTDYLDTNVFKQEAELSARALYDYKARREDELTFEKDDVIINIVKEHDGWWRGCVDLTGAVVELRCVSGTEFPWRVFIEHEGSVSTFGVERKDEGILWVEAIRSVGEIVSERETENKRMERVNRIAKELSSLIIYCCSVNKFSMERIKTNGRAFQEMSSFPETTADKLFSSERDFFMWYHQVQLSRVYPKGQRLDSSNYNPVPFWSVGCQMVALNYQTPDKALQINQGKFRQNGACGYILRPEFMFATENFYEPEPIEYIMTILAGRHLWKSGRGIISPFVEIELLGSDHKNQYFSQIFKTRTVQDNGLNPYWNECFRFSVLYPECAMLRIIVYDEDMFGDPNFVGQCTYQINCLKSGYRSIQLLNGYSEEIELASLLVHFKTVTN</sequence>
<feature type="domain" description="EF-hand" evidence="20">
    <location>
        <begin position="183"/>
        <end position="218"/>
    </location>
</feature>
<dbReference type="InterPro" id="IPR001452">
    <property type="entry name" value="SH3_domain"/>
</dbReference>
<dbReference type="InterPro" id="IPR001711">
    <property type="entry name" value="PLipase_C_Pinositol-sp_Y"/>
</dbReference>
<name>A0A8J2NY50_9HEXA</name>
<feature type="region of interest" description="Disordered" evidence="14">
    <location>
        <begin position="508"/>
        <end position="529"/>
    </location>
</feature>
<evidence type="ECO:0000259" key="19">
    <source>
        <dbReference type="PROSITE" id="PS50008"/>
    </source>
</evidence>
<keyword evidence="9" id="KW-0443">Lipid metabolism</keyword>
<dbReference type="CDD" id="cd08558">
    <property type="entry name" value="PI-PLCc_eukaryota"/>
    <property type="match status" value="1"/>
</dbReference>
<evidence type="ECO:0000256" key="5">
    <source>
        <dbReference type="ARBA" id="ARBA00022801"/>
    </source>
</evidence>
<accession>A0A8J2NY50</accession>
<dbReference type="SMART" id="SM00149">
    <property type="entry name" value="PLCYc"/>
    <property type="match status" value="1"/>
</dbReference>
<dbReference type="InterPro" id="IPR057061">
    <property type="entry name" value="PLCG_EF-hand_2"/>
</dbReference>
<evidence type="ECO:0000256" key="11">
    <source>
        <dbReference type="ARBA" id="ARBA00023674"/>
    </source>
</evidence>
<evidence type="ECO:0000259" key="18">
    <source>
        <dbReference type="PROSITE" id="PS50004"/>
    </source>
</evidence>
<organism evidence="21 22">
    <name type="scientific">Allacma fusca</name>
    <dbReference type="NCBI Taxonomy" id="39272"/>
    <lineage>
        <taxon>Eukaryota</taxon>
        <taxon>Metazoa</taxon>
        <taxon>Ecdysozoa</taxon>
        <taxon>Arthropoda</taxon>
        <taxon>Hexapoda</taxon>
        <taxon>Collembola</taxon>
        <taxon>Symphypleona</taxon>
        <taxon>Sminthuridae</taxon>
        <taxon>Allacma</taxon>
    </lineage>
</organism>